<reference evidence="4 5" key="1">
    <citation type="submission" date="2017-02" db="EMBL/GenBank/DDBJ databases">
        <authorList>
            <person name="Peterson S.W."/>
        </authorList>
    </citation>
    <scope>NUCLEOTIDE SEQUENCE [LARGE SCALE GENOMIC DNA]</scope>
    <source>
        <strain evidence="4 5">DSM 16080</strain>
    </source>
</reference>
<dbReference type="Proteomes" id="UP000190027">
    <property type="component" value="Unassembled WGS sequence"/>
</dbReference>
<evidence type="ECO:0000259" key="3">
    <source>
        <dbReference type="Pfam" id="PF03358"/>
    </source>
</evidence>
<gene>
    <name evidence="4" type="ORF">SAMN02745704_01847</name>
</gene>
<dbReference type="AlphaFoldDB" id="A0A1T4X7A9"/>
<dbReference type="SUPFAM" id="SSF52218">
    <property type="entry name" value="Flavoproteins"/>
    <property type="match status" value="1"/>
</dbReference>
<keyword evidence="5" id="KW-1185">Reference proteome</keyword>
<accession>A0A1T4X7A9</accession>
<dbReference type="Pfam" id="PF03358">
    <property type="entry name" value="FMN_red"/>
    <property type="match status" value="1"/>
</dbReference>
<sequence length="218" mass="23585">MTPSDRTEADSCVSGLTPVLGCSGSPRKGGNSDLLLRAALDGAAQGGAAGFAAHLPDYRFDPCVGCEQCRTAKACTRLQDGMQLLYPRVQAAHGLILACPTHNYNVTAWMKAFIDRLYCFYDFDMQARPRTWGSRLAGQGRVAVVMAVCEQESSDDMGVTLEAMTRPLQALGYEVLDQLAVLRIFDKAGVRDDRESLERAHALGQILGQRVASLVDGQ</sequence>
<evidence type="ECO:0000256" key="1">
    <source>
        <dbReference type="ARBA" id="ARBA00022630"/>
    </source>
</evidence>
<dbReference type="Gene3D" id="3.40.50.360">
    <property type="match status" value="1"/>
</dbReference>
<dbReference type="STRING" id="1121449.SAMN02745704_01847"/>
<dbReference type="EMBL" id="FUYC01000008">
    <property type="protein sequence ID" value="SKA85329.1"/>
    <property type="molecule type" value="Genomic_DNA"/>
</dbReference>
<keyword evidence="2" id="KW-0288">FMN</keyword>
<dbReference type="InterPro" id="IPR051796">
    <property type="entry name" value="ISF_SsuE-like"/>
</dbReference>
<proteinExistence type="predicted"/>
<dbReference type="PANTHER" id="PTHR43278">
    <property type="entry name" value="NAD(P)H-DEPENDENT FMN-CONTAINING OXIDOREDUCTASE YWQN-RELATED"/>
    <property type="match status" value="1"/>
</dbReference>
<dbReference type="GO" id="GO:0016491">
    <property type="term" value="F:oxidoreductase activity"/>
    <property type="evidence" value="ECO:0007669"/>
    <property type="project" value="InterPro"/>
</dbReference>
<evidence type="ECO:0000313" key="4">
    <source>
        <dbReference type="EMBL" id="SKA85329.1"/>
    </source>
</evidence>
<protein>
    <submittedName>
        <fullName evidence="4">NADPH-dependent FMN reductase</fullName>
    </submittedName>
</protein>
<organism evidence="4 5">
    <name type="scientific">Paucidesulfovibrio gracilis DSM 16080</name>
    <dbReference type="NCBI Taxonomy" id="1121449"/>
    <lineage>
        <taxon>Bacteria</taxon>
        <taxon>Pseudomonadati</taxon>
        <taxon>Thermodesulfobacteriota</taxon>
        <taxon>Desulfovibrionia</taxon>
        <taxon>Desulfovibrionales</taxon>
        <taxon>Desulfovibrionaceae</taxon>
        <taxon>Paucidesulfovibrio</taxon>
    </lineage>
</organism>
<dbReference type="InterPro" id="IPR005025">
    <property type="entry name" value="FMN_Rdtase-like_dom"/>
</dbReference>
<keyword evidence="1" id="KW-0285">Flavoprotein</keyword>
<evidence type="ECO:0000256" key="2">
    <source>
        <dbReference type="ARBA" id="ARBA00022643"/>
    </source>
</evidence>
<dbReference type="PANTHER" id="PTHR43278:SF2">
    <property type="entry name" value="IRON-SULFUR FLAVOPROTEIN"/>
    <property type="match status" value="1"/>
</dbReference>
<dbReference type="OrthoDB" id="9790975at2"/>
<dbReference type="InterPro" id="IPR029039">
    <property type="entry name" value="Flavoprotein-like_sf"/>
</dbReference>
<evidence type="ECO:0000313" key="5">
    <source>
        <dbReference type="Proteomes" id="UP000190027"/>
    </source>
</evidence>
<name>A0A1T4X7A9_9BACT</name>
<feature type="domain" description="NADPH-dependent FMN reductase-like" evidence="3">
    <location>
        <begin position="19"/>
        <end position="132"/>
    </location>
</feature>
<dbReference type="RefSeq" id="WP_078717408.1">
    <property type="nucleotide sequence ID" value="NZ_FUYC01000008.1"/>
</dbReference>